<dbReference type="Proteomes" id="UP000663181">
    <property type="component" value="Chromosome"/>
</dbReference>
<evidence type="ECO:0000313" key="2">
    <source>
        <dbReference type="Proteomes" id="UP000663181"/>
    </source>
</evidence>
<keyword evidence="2" id="KW-1185">Reference proteome</keyword>
<proteinExistence type="predicted"/>
<accession>A0ABX7GZE3</accession>
<organism evidence="1 2">
    <name type="scientific">Dyella caseinilytica</name>
    <dbReference type="NCBI Taxonomy" id="1849581"/>
    <lineage>
        <taxon>Bacteria</taxon>
        <taxon>Pseudomonadati</taxon>
        <taxon>Pseudomonadota</taxon>
        <taxon>Gammaproteobacteria</taxon>
        <taxon>Lysobacterales</taxon>
        <taxon>Rhodanobacteraceae</taxon>
        <taxon>Dyella</taxon>
    </lineage>
</organism>
<protein>
    <submittedName>
        <fullName evidence="1">DUF2806 domain-containing protein</fullName>
    </submittedName>
</protein>
<dbReference type="RefSeq" id="WP_188798876.1">
    <property type="nucleotide sequence ID" value="NZ_BMIZ01000001.1"/>
</dbReference>
<dbReference type="EMBL" id="CP064030">
    <property type="protein sequence ID" value="QRN55308.1"/>
    <property type="molecule type" value="Genomic_DNA"/>
</dbReference>
<sequence>MEIKDLAGLSKPLTRLIEVISQGIGAVSRPYLIRRTADAKAHEVRVIAAALKDVANQHQLPVVFKDGEVELWQKPEDRTLLLDTSSCDERTASRTDYRERKRQNNVESITSVAAADLFDQTEVPDQRPDEDWINRFFSAAEDVSSEQMQELWGRILSGEIKKPGSYSLKTLDFVKNLTKEDATTLEKMSKLAVFYQGVAILPNHDAEWLKTERDLFPGHHFAAGELGAMYPTDLNYRVFQDPSVNQAVFVSGNFVLIVDRASITNEIQLPVWKFTRIGQEILQLIPPDGDEAHLAQLGRFFVSRKATAKLAKIIEKLPNGQIRFQDAKDVQLPADKV</sequence>
<name>A0ABX7GZE3_9GAMM</name>
<evidence type="ECO:0000313" key="1">
    <source>
        <dbReference type="EMBL" id="QRN55308.1"/>
    </source>
</evidence>
<reference evidence="1 2" key="1">
    <citation type="submission" date="2020-10" db="EMBL/GenBank/DDBJ databases">
        <title>Phylogeny of dyella-like bacteria.</title>
        <authorList>
            <person name="Fu J."/>
        </authorList>
    </citation>
    <scope>NUCLEOTIDE SEQUENCE [LARGE SCALE GENOMIC DNA]</scope>
    <source>
        <strain evidence="1 2">DHOB09</strain>
    </source>
</reference>
<gene>
    <name evidence="1" type="ORF">ISN74_08275</name>
</gene>
<dbReference type="Pfam" id="PF10987">
    <property type="entry name" value="DUF2806"/>
    <property type="match status" value="1"/>
</dbReference>
<dbReference type="InterPro" id="IPR021254">
    <property type="entry name" value="DUF2806"/>
</dbReference>